<dbReference type="GO" id="GO:0004148">
    <property type="term" value="F:dihydrolipoyl dehydrogenase (NADH) activity"/>
    <property type="evidence" value="ECO:0007669"/>
    <property type="project" value="UniProtKB-EC"/>
</dbReference>
<evidence type="ECO:0000256" key="15">
    <source>
        <dbReference type="PIRSR" id="PIRSR000350-4"/>
    </source>
</evidence>
<keyword evidence="7 14" id="KW-0274">FAD</keyword>
<evidence type="ECO:0000256" key="8">
    <source>
        <dbReference type="ARBA" id="ARBA00023002"/>
    </source>
</evidence>
<dbReference type="PIRSF" id="PIRSF000350">
    <property type="entry name" value="Mercury_reductase_MerA"/>
    <property type="match status" value="1"/>
</dbReference>
<dbReference type="InterPro" id="IPR036188">
    <property type="entry name" value="FAD/NAD-bd_sf"/>
</dbReference>
<dbReference type="GO" id="GO:0005737">
    <property type="term" value="C:cytoplasm"/>
    <property type="evidence" value="ECO:0007669"/>
    <property type="project" value="UniProtKB-SubCell"/>
</dbReference>
<keyword evidence="11 16" id="KW-0676">Redox-active center</keyword>
<evidence type="ECO:0000256" key="1">
    <source>
        <dbReference type="ARBA" id="ARBA00004496"/>
    </source>
</evidence>
<feature type="disulfide bond" description="Redox-active" evidence="15">
    <location>
        <begin position="54"/>
        <end position="59"/>
    </location>
</feature>
<keyword evidence="10" id="KW-1015">Disulfide bond</keyword>
<feature type="domain" description="Pyridine nucleotide-disulphide oxidoreductase dimerisation" evidence="17">
    <location>
        <begin position="376"/>
        <end position="484"/>
    </location>
</feature>
<evidence type="ECO:0000256" key="4">
    <source>
        <dbReference type="ARBA" id="ARBA00016961"/>
    </source>
</evidence>
<feature type="binding site" evidence="14">
    <location>
        <position position="301"/>
    </location>
    <ligand>
        <name>NAD(+)</name>
        <dbReference type="ChEBI" id="CHEBI:57540"/>
    </ligand>
</feature>
<sequence>MRDVADGQGQTNMAETYDILIIGGGPGGYVAAIRAAQLGLRTAVVEREHLGGICLNWGCIPTKALLRSAEIFHYAEHAKDYGLNIEKPGFDIGAVVKRSRGVSAQLNGGVGMLLKKNKVDVIWGEARINGAPKGGVVEVVVGDASKPVVEPQNPVPKTSLGHGSYKARNVIVATGARPRVLPGIEPDGDRIWTYFEAMKPKSMPKSLIVMGSGAIGIEFASFYRTMGAEVTVVELLPQILPVEDAEIAALARKQFEKQGMKILSDAKVAKVTKTGDGVEVTVEQGGASQVLKAERLISAVGVQGNTEGLGLEAAGVTIERGIIKVDPYGKTNVPGIYAIGDVAGAPMLAHKAEHEGTICVEKIKGLDAHPMIRTQIPGCTYCQPQVASVGLTEAKAKESGREVKIGRFKFIGNGKAIALGEPEGMVKTVFDAKTGELLGAHMVGAEVTELIQGFVIAMGLETTEEELMHAVFPHPTLSETMHESVLDAYGRVIHM</sequence>
<dbReference type="PRINTS" id="PR00411">
    <property type="entry name" value="PNDRDTASEI"/>
</dbReference>
<evidence type="ECO:0000256" key="12">
    <source>
        <dbReference type="ARBA" id="ARBA00049187"/>
    </source>
</evidence>
<feature type="binding site" evidence="14">
    <location>
        <position position="234"/>
    </location>
    <ligand>
        <name>NAD(+)</name>
        <dbReference type="ChEBI" id="CHEBI:57540"/>
    </ligand>
</feature>
<evidence type="ECO:0000256" key="16">
    <source>
        <dbReference type="RuleBase" id="RU003692"/>
    </source>
</evidence>
<feature type="binding site" evidence="14">
    <location>
        <position position="63"/>
    </location>
    <ligand>
        <name>FAD</name>
        <dbReference type="ChEBI" id="CHEBI:57692"/>
    </ligand>
</feature>
<evidence type="ECO:0000256" key="9">
    <source>
        <dbReference type="ARBA" id="ARBA00023027"/>
    </source>
</evidence>
<keyword evidence="8 16" id="KW-0560">Oxidoreductase</keyword>
<keyword evidence="9 14" id="KW-0520">NAD</keyword>
<dbReference type="FunFam" id="3.30.390.30:FF:000001">
    <property type="entry name" value="Dihydrolipoyl dehydrogenase"/>
    <property type="match status" value="1"/>
</dbReference>
<comment type="subcellular location">
    <subcellularLocation>
        <location evidence="1">Cytoplasm</location>
    </subcellularLocation>
</comment>
<evidence type="ECO:0000256" key="6">
    <source>
        <dbReference type="ARBA" id="ARBA00022630"/>
    </source>
</evidence>
<dbReference type="PANTHER" id="PTHR22912">
    <property type="entry name" value="DISULFIDE OXIDOREDUCTASE"/>
    <property type="match status" value="1"/>
</dbReference>
<keyword evidence="14" id="KW-0547">Nucleotide-binding</keyword>
<dbReference type="InterPro" id="IPR004099">
    <property type="entry name" value="Pyr_nucl-diS_OxRdtase_dimer"/>
</dbReference>
<evidence type="ECO:0000259" key="18">
    <source>
        <dbReference type="Pfam" id="PF07992"/>
    </source>
</evidence>
<feature type="domain" description="FAD/NAD(P)-binding" evidence="18">
    <location>
        <begin position="17"/>
        <end position="356"/>
    </location>
</feature>
<dbReference type="GO" id="GO:0050660">
    <property type="term" value="F:flavin adenine dinucleotide binding"/>
    <property type="evidence" value="ECO:0007669"/>
    <property type="project" value="InterPro"/>
</dbReference>
<dbReference type="SUPFAM" id="SSF55424">
    <property type="entry name" value="FAD/NAD-linked reductases, dimerisation (C-terminal) domain"/>
    <property type="match status" value="1"/>
</dbReference>
<feature type="binding site" evidence="14">
    <location>
        <begin position="347"/>
        <end position="350"/>
    </location>
    <ligand>
        <name>FAD</name>
        <dbReference type="ChEBI" id="CHEBI:57692"/>
    </ligand>
</feature>
<dbReference type="GO" id="GO:0006103">
    <property type="term" value="P:2-oxoglutarate metabolic process"/>
    <property type="evidence" value="ECO:0007669"/>
    <property type="project" value="TreeGrafter"/>
</dbReference>
<name>A0A0P0Z2W0_9HYPH</name>
<comment type="miscellaneous">
    <text evidence="16">The active site is a redox-active disulfide bond.</text>
</comment>
<dbReference type="PANTHER" id="PTHR22912:SF217">
    <property type="entry name" value="DIHYDROLIPOYL DEHYDROGENASE"/>
    <property type="match status" value="1"/>
</dbReference>
<dbReference type="EMBL" id="LC066377">
    <property type="protein sequence ID" value="BAT28428.1"/>
    <property type="molecule type" value="Genomic_DNA"/>
</dbReference>
<dbReference type="PROSITE" id="PS00076">
    <property type="entry name" value="PYRIDINE_REDOX_1"/>
    <property type="match status" value="1"/>
</dbReference>
<keyword evidence="6 16" id="KW-0285">Flavoprotein</keyword>
<evidence type="ECO:0000256" key="14">
    <source>
        <dbReference type="PIRSR" id="PIRSR000350-3"/>
    </source>
</evidence>
<evidence type="ECO:0000256" key="5">
    <source>
        <dbReference type="ARBA" id="ARBA00022490"/>
    </source>
</evidence>
<dbReference type="PRINTS" id="PR00368">
    <property type="entry name" value="FADPNR"/>
</dbReference>
<dbReference type="Gene3D" id="3.30.390.30">
    <property type="match status" value="1"/>
</dbReference>
<comment type="cofactor">
    <cofactor evidence="14 16">
        <name>FAD</name>
        <dbReference type="ChEBI" id="CHEBI:57692"/>
    </cofactor>
    <text evidence="14 16">Binds 1 FAD per subunit.</text>
</comment>
<feature type="active site" description="Proton acceptor" evidence="13">
    <location>
        <position position="474"/>
    </location>
</feature>
<evidence type="ECO:0000256" key="7">
    <source>
        <dbReference type="ARBA" id="ARBA00022827"/>
    </source>
</evidence>
<dbReference type="Pfam" id="PF02852">
    <property type="entry name" value="Pyr_redox_dim"/>
    <property type="match status" value="1"/>
</dbReference>
<accession>A0A0P0Z2W0</accession>
<dbReference type="AlphaFoldDB" id="A0A0P0Z2W0"/>
<dbReference type="InterPro" id="IPR050151">
    <property type="entry name" value="Class-I_Pyr_Nuc-Dis_Oxidored"/>
</dbReference>
<reference evidence="19" key="1">
    <citation type="journal article" date="2015" name="Proc. Natl. Acad. Sci. U.S.A.">
        <title>Bacterial clade with the ribosomal RNA operon on a small plasmid rather than the chromosome.</title>
        <authorList>
            <person name="Anda M."/>
            <person name="Ohtsubo Y."/>
            <person name="Okubo T."/>
            <person name="Sugawara M."/>
            <person name="Nagata Y."/>
            <person name="Tsuda M."/>
            <person name="Minamisawa K."/>
            <person name="Mitsui H."/>
        </authorList>
    </citation>
    <scope>NUCLEOTIDE SEQUENCE</scope>
    <source>
        <strain evidence="19">JCM 14755</strain>
    </source>
</reference>
<evidence type="ECO:0000256" key="11">
    <source>
        <dbReference type="ARBA" id="ARBA00023284"/>
    </source>
</evidence>
<evidence type="ECO:0000313" key="19">
    <source>
        <dbReference type="EMBL" id="BAT28428.1"/>
    </source>
</evidence>
<feature type="binding site" evidence="14">
    <location>
        <position position="341"/>
    </location>
    <ligand>
        <name>FAD</name>
        <dbReference type="ChEBI" id="CHEBI:57692"/>
    </ligand>
</feature>
<dbReference type="Pfam" id="PF07992">
    <property type="entry name" value="Pyr_redox_2"/>
    <property type="match status" value="1"/>
</dbReference>
<proteinExistence type="inferred from homology"/>
<evidence type="ECO:0000256" key="3">
    <source>
        <dbReference type="ARBA" id="ARBA00012608"/>
    </source>
</evidence>
<evidence type="ECO:0000256" key="2">
    <source>
        <dbReference type="ARBA" id="ARBA00007532"/>
    </source>
</evidence>
<dbReference type="Gene3D" id="3.50.50.60">
    <property type="entry name" value="FAD/NAD(P)-binding domain"/>
    <property type="match status" value="2"/>
</dbReference>
<dbReference type="InterPro" id="IPR006258">
    <property type="entry name" value="Lipoamide_DH"/>
</dbReference>
<dbReference type="EC" id="1.8.1.4" evidence="3 16"/>
<dbReference type="InterPro" id="IPR016156">
    <property type="entry name" value="FAD/NAD-linked_Rdtase_dimer_sf"/>
</dbReference>
<dbReference type="InterPro" id="IPR001100">
    <property type="entry name" value="Pyr_nuc-diS_OxRdtase"/>
</dbReference>
<feature type="binding site" evidence="14">
    <location>
        <begin position="211"/>
        <end position="218"/>
    </location>
    <ligand>
        <name>NAD(+)</name>
        <dbReference type="ChEBI" id="CHEBI:57540"/>
    </ligand>
</feature>
<comment type="similarity">
    <text evidence="2 16">Belongs to the class-I pyridine nucleotide-disulfide oxidoreductase family.</text>
</comment>
<evidence type="ECO:0000256" key="13">
    <source>
        <dbReference type="PIRSR" id="PIRSR000350-2"/>
    </source>
</evidence>
<dbReference type="InterPro" id="IPR012999">
    <property type="entry name" value="Pyr_OxRdtase_I_AS"/>
</dbReference>
<dbReference type="SUPFAM" id="SSF51905">
    <property type="entry name" value="FAD/NAD(P)-binding domain"/>
    <property type="match status" value="1"/>
</dbReference>
<dbReference type="NCBIfam" id="TIGR01350">
    <property type="entry name" value="lipoamide_DH"/>
    <property type="match status" value="1"/>
</dbReference>
<keyword evidence="5" id="KW-0963">Cytoplasm</keyword>
<organism evidence="19">
    <name type="scientific">Aureimonas frigidaquae</name>
    <dbReference type="NCBI Taxonomy" id="424757"/>
    <lineage>
        <taxon>Bacteria</taxon>
        <taxon>Pseudomonadati</taxon>
        <taxon>Pseudomonadota</taxon>
        <taxon>Alphaproteobacteria</taxon>
        <taxon>Hyphomicrobiales</taxon>
        <taxon>Aurantimonadaceae</taxon>
        <taxon>Aureimonas</taxon>
    </lineage>
</organism>
<comment type="catalytic activity">
    <reaction evidence="12 16">
        <text>N(6)-[(R)-dihydrolipoyl]-L-lysyl-[protein] + NAD(+) = N(6)-[(R)-lipoyl]-L-lysyl-[protein] + NADH + H(+)</text>
        <dbReference type="Rhea" id="RHEA:15045"/>
        <dbReference type="Rhea" id="RHEA-COMP:10474"/>
        <dbReference type="Rhea" id="RHEA-COMP:10475"/>
        <dbReference type="ChEBI" id="CHEBI:15378"/>
        <dbReference type="ChEBI" id="CHEBI:57540"/>
        <dbReference type="ChEBI" id="CHEBI:57945"/>
        <dbReference type="ChEBI" id="CHEBI:83099"/>
        <dbReference type="ChEBI" id="CHEBI:83100"/>
        <dbReference type="EC" id="1.8.1.4"/>
    </reaction>
</comment>
<evidence type="ECO:0000259" key="17">
    <source>
        <dbReference type="Pfam" id="PF02852"/>
    </source>
</evidence>
<evidence type="ECO:0000256" key="10">
    <source>
        <dbReference type="ARBA" id="ARBA00023157"/>
    </source>
</evidence>
<dbReference type="InterPro" id="IPR023753">
    <property type="entry name" value="FAD/NAD-binding_dom"/>
</dbReference>
<protein>
    <recommendedName>
        <fullName evidence="4 16">Dihydrolipoyl dehydrogenase</fullName>
        <ecNumber evidence="3 16">1.8.1.4</ecNumber>
    </recommendedName>
</protein>